<dbReference type="Pfam" id="PF04023">
    <property type="entry name" value="FeoA"/>
    <property type="match status" value="1"/>
</dbReference>
<comment type="caution">
    <text evidence="3">The sequence shown here is derived from an EMBL/GenBank/DDBJ whole genome shotgun (WGS) entry which is preliminary data.</text>
</comment>
<keyword evidence="1" id="KW-0408">Iron</keyword>
<dbReference type="Gene3D" id="2.30.30.90">
    <property type="match status" value="1"/>
</dbReference>
<dbReference type="InterPro" id="IPR008988">
    <property type="entry name" value="Transcriptional_repressor_C"/>
</dbReference>
<dbReference type="EMBL" id="JAATJE010000002">
    <property type="protein sequence ID" value="NJC34905.1"/>
    <property type="molecule type" value="Genomic_DNA"/>
</dbReference>
<reference evidence="3 4" key="1">
    <citation type="submission" date="2020-03" db="EMBL/GenBank/DDBJ databases">
        <title>Genomic Encyclopedia of Type Strains, Phase IV (KMG-IV): sequencing the most valuable type-strain genomes for metagenomic binning, comparative biology and taxonomic classification.</title>
        <authorList>
            <person name="Goeker M."/>
        </authorList>
    </citation>
    <scope>NUCLEOTIDE SEQUENCE [LARGE SCALE GENOMIC DNA]</scope>
    <source>
        <strain evidence="3 4">DSM 27651</strain>
    </source>
</reference>
<dbReference type="SUPFAM" id="SSF50037">
    <property type="entry name" value="C-terminal domain of transcriptional repressors"/>
    <property type="match status" value="1"/>
</dbReference>
<proteinExistence type="predicted"/>
<gene>
    <name evidence="3" type="ORF">GGR88_002419</name>
</gene>
<evidence type="ECO:0000313" key="3">
    <source>
        <dbReference type="EMBL" id="NJC34905.1"/>
    </source>
</evidence>
<dbReference type="SMART" id="SM00899">
    <property type="entry name" value="FeoA"/>
    <property type="match status" value="1"/>
</dbReference>
<feature type="domain" description="Ferrous iron transporter FeoA-like" evidence="2">
    <location>
        <begin position="9"/>
        <end position="84"/>
    </location>
</feature>
<evidence type="ECO:0000256" key="1">
    <source>
        <dbReference type="ARBA" id="ARBA00023004"/>
    </source>
</evidence>
<keyword evidence="4" id="KW-1185">Reference proteome</keyword>
<dbReference type="InterPro" id="IPR038157">
    <property type="entry name" value="FeoA_core_dom"/>
</dbReference>
<organism evidence="3 4">
    <name type="scientific">Sphingomonas jejuensis</name>
    <dbReference type="NCBI Taxonomy" id="904715"/>
    <lineage>
        <taxon>Bacteria</taxon>
        <taxon>Pseudomonadati</taxon>
        <taxon>Pseudomonadota</taxon>
        <taxon>Alphaproteobacteria</taxon>
        <taxon>Sphingomonadales</taxon>
        <taxon>Sphingomonadaceae</taxon>
        <taxon>Sphingomonas</taxon>
    </lineage>
</organism>
<dbReference type="InterPro" id="IPR007167">
    <property type="entry name" value="Fe-transptr_FeoA-like"/>
</dbReference>
<dbReference type="Proteomes" id="UP000734218">
    <property type="component" value="Unassembled WGS sequence"/>
</dbReference>
<evidence type="ECO:0000259" key="2">
    <source>
        <dbReference type="SMART" id="SM00899"/>
    </source>
</evidence>
<dbReference type="RefSeq" id="WP_167955302.1">
    <property type="nucleotide sequence ID" value="NZ_JAATJE010000002.1"/>
</dbReference>
<evidence type="ECO:0000313" key="4">
    <source>
        <dbReference type="Proteomes" id="UP000734218"/>
    </source>
</evidence>
<accession>A0ABX0XNU4</accession>
<sequence length="87" mass="9550">MSEAAEAGLRLDEFPLKTVGVINRIDWDLLGEGARRLRELGFAEGVEVEPLHRGFIGRDPLACRIGRMTIAIRRVQAAAIRVSPTPA</sequence>
<protein>
    <submittedName>
        <fullName evidence="3">Ferrous iron transport protein A</fullName>
    </submittedName>
</protein>
<name>A0ABX0XNU4_9SPHN</name>